<dbReference type="GO" id="GO:0070069">
    <property type="term" value="C:cytochrome complex"/>
    <property type="evidence" value="ECO:0007669"/>
    <property type="project" value="TreeGrafter"/>
</dbReference>
<feature type="transmembrane region" description="Helical" evidence="12">
    <location>
        <begin position="57"/>
        <end position="77"/>
    </location>
</feature>
<evidence type="ECO:0000256" key="7">
    <source>
        <dbReference type="ARBA" id="ARBA00022723"/>
    </source>
</evidence>
<feature type="transmembrane region" description="Helical" evidence="12">
    <location>
        <begin position="182"/>
        <end position="207"/>
    </location>
</feature>
<comment type="similarity">
    <text evidence="2">Belongs to the cytochrome ubiquinol oxidase subunit 2 family.</text>
</comment>
<protein>
    <submittedName>
        <fullName evidence="13">Putative cytochrome d ubiquinol oxidase, subunit II</fullName>
    </submittedName>
</protein>
<sequence length="394" mass="44622">MDYAFFQEYWWLLVSVLGALLVFLLFVQGGQSLFFSIGKEQLDRKLLVNSIGRKWEFTFTTLVVFGGGFFASFPLFYSTSFGGAYWVWMLILFCFIIQAVSYEYQNKNGNVLGSRTYQTFLFINGLLAPILLGAAVSTFFTGSTFTVNRDAIADLSGASQVISEWLPYKGIQLHGLEAVLNIWNVVFGLAVFFLARTTALLFFINNIDDETIYKRSRGALAWNAAIFLILFLAYLFFLLTKQGFAYDPANPEVTYLVDYKYWKNLIEMPAVFAIFFIGVVLVLAGILLTLLKEGFRKGIWFEGIGVVLTALALFLIAGWNNTSYYPAYSADMPELINHSLNIRNSSSSPFTLKAMSFVSLLIPFVLAYIVYAWRALDLHKITRKEMLDPDGHNY</sequence>
<evidence type="ECO:0000256" key="4">
    <source>
        <dbReference type="ARBA" id="ARBA00022475"/>
    </source>
</evidence>
<name>A0A134BAS9_9PORP</name>
<evidence type="ECO:0000256" key="10">
    <source>
        <dbReference type="ARBA" id="ARBA00023004"/>
    </source>
</evidence>
<evidence type="ECO:0000256" key="12">
    <source>
        <dbReference type="SAM" id="Phobius"/>
    </source>
</evidence>
<feature type="transmembrane region" description="Helical" evidence="12">
    <location>
        <begin position="354"/>
        <end position="376"/>
    </location>
</feature>
<evidence type="ECO:0000256" key="6">
    <source>
        <dbReference type="ARBA" id="ARBA00022692"/>
    </source>
</evidence>
<dbReference type="EMBL" id="LSDK01000050">
    <property type="protein sequence ID" value="KXB77025.1"/>
    <property type="molecule type" value="Genomic_DNA"/>
</dbReference>
<feature type="transmembrane region" description="Helical" evidence="12">
    <location>
        <begin position="219"/>
        <end position="239"/>
    </location>
</feature>
<dbReference type="PANTHER" id="PTHR43141:SF5">
    <property type="entry name" value="CYTOCHROME BD-I UBIQUINOL OXIDASE SUBUNIT 2"/>
    <property type="match status" value="1"/>
</dbReference>
<keyword evidence="3" id="KW-0813">Transport</keyword>
<dbReference type="InterPro" id="IPR003317">
    <property type="entry name" value="Cyt-d_oxidase_su2"/>
</dbReference>
<keyword evidence="9 12" id="KW-1133">Transmembrane helix</keyword>
<keyword evidence="4" id="KW-1003">Cell membrane</keyword>
<feature type="transmembrane region" description="Helical" evidence="12">
    <location>
        <begin position="12"/>
        <end position="37"/>
    </location>
</feature>
<evidence type="ECO:0000256" key="9">
    <source>
        <dbReference type="ARBA" id="ARBA00022989"/>
    </source>
</evidence>
<keyword evidence="5" id="KW-0349">Heme</keyword>
<gene>
    <name evidence="13" type="ORF">HMPREF3185_00681</name>
</gene>
<dbReference type="OrthoDB" id="9776710at2"/>
<dbReference type="AlphaFoldDB" id="A0A134BAS9"/>
<dbReference type="STRING" id="322095.HMPREF3185_00681"/>
<evidence type="ECO:0000256" key="11">
    <source>
        <dbReference type="ARBA" id="ARBA00023136"/>
    </source>
</evidence>
<dbReference type="Proteomes" id="UP000070224">
    <property type="component" value="Unassembled WGS sequence"/>
</dbReference>
<evidence type="ECO:0000256" key="3">
    <source>
        <dbReference type="ARBA" id="ARBA00022448"/>
    </source>
</evidence>
<keyword evidence="7" id="KW-0479">Metal-binding</keyword>
<dbReference type="GO" id="GO:0046872">
    <property type="term" value="F:metal ion binding"/>
    <property type="evidence" value="ECO:0007669"/>
    <property type="project" value="UniProtKB-KW"/>
</dbReference>
<evidence type="ECO:0000256" key="5">
    <source>
        <dbReference type="ARBA" id="ARBA00022617"/>
    </source>
</evidence>
<dbReference type="GO" id="GO:0009055">
    <property type="term" value="F:electron transfer activity"/>
    <property type="evidence" value="ECO:0007669"/>
    <property type="project" value="TreeGrafter"/>
</dbReference>
<keyword evidence="10" id="KW-0408">Iron</keyword>
<proteinExistence type="inferred from homology"/>
<evidence type="ECO:0000313" key="13">
    <source>
        <dbReference type="EMBL" id="KXB77025.1"/>
    </source>
</evidence>
<feature type="transmembrane region" description="Helical" evidence="12">
    <location>
        <begin position="83"/>
        <end position="100"/>
    </location>
</feature>
<comment type="subcellular location">
    <subcellularLocation>
        <location evidence="1">Cell membrane</location>
        <topology evidence="1">Multi-pass membrane protein</topology>
    </subcellularLocation>
</comment>
<evidence type="ECO:0000256" key="8">
    <source>
        <dbReference type="ARBA" id="ARBA00022982"/>
    </source>
</evidence>
<keyword evidence="6 12" id="KW-0812">Transmembrane</keyword>
<dbReference type="GO" id="GO:0019646">
    <property type="term" value="P:aerobic electron transport chain"/>
    <property type="evidence" value="ECO:0007669"/>
    <property type="project" value="TreeGrafter"/>
</dbReference>
<dbReference type="GO" id="GO:0016682">
    <property type="term" value="F:oxidoreductase activity, acting on diphenols and related substances as donors, oxygen as acceptor"/>
    <property type="evidence" value="ECO:0007669"/>
    <property type="project" value="TreeGrafter"/>
</dbReference>
<feature type="transmembrane region" description="Helical" evidence="12">
    <location>
        <begin position="270"/>
        <end position="291"/>
    </location>
</feature>
<keyword evidence="11 12" id="KW-0472">Membrane</keyword>
<reference evidence="14" key="1">
    <citation type="submission" date="2016-01" db="EMBL/GenBank/DDBJ databases">
        <authorList>
            <person name="Mitreva M."/>
            <person name="Pepin K.H."/>
            <person name="Mihindukulasuriya K.A."/>
            <person name="Fulton R."/>
            <person name="Fronick C."/>
            <person name="O'Laughlin M."/>
            <person name="Miner T."/>
            <person name="Herter B."/>
            <person name="Rosa B.A."/>
            <person name="Cordes M."/>
            <person name="Tomlinson C."/>
            <person name="Wollam A."/>
            <person name="Palsikar V.B."/>
            <person name="Mardis E.R."/>
            <person name="Wilson R.K."/>
        </authorList>
    </citation>
    <scope>NUCLEOTIDE SEQUENCE [LARGE SCALE GENOMIC DNA]</scope>
    <source>
        <strain evidence="14">KA00683</strain>
    </source>
</reference>
<dbReference type="PATRIC" id="fig|322095.3.peg.674"/>
<comment type="caution">
    <text evidence="13">The sequence shown here is derived from an EMBL/GenBank/DDBJ whole genome shotgun (WGS) entry which is preliminary data.</text>
</comment>
<dbReference type="RefSeq" id="WP_060935123.1">
    <property type="nucleotide sequence ID" value="NZ_KQ960432.1"/>
</dbReference>
<dbReference type="GO" id="GO:0005886">
    <property type="term" value="C:plasma membrane"/>
    <property type="evidence" value="ECO:0007669"/>
    <property type="project" value="UniProtKB-SubCell"/>
</dbReference>
<accession>A0A134BAS9</accession>
<evidence type="ECO:0000256" key="1">
    <source>
        <dbReference type="ARBA" id="ARBA00004651"/>
    </source>
</evidence>
<keyword evidence="14" id="KW-1185">Reference proteome</keyword>
<dbReference type="Pfam" id="PF02322">
    <property type="entry name" value="Cyt_bd_oxida_II"/>
    <property type="match status" value="1"/>
</dbReference>
<organism evidence="13 14">
    <name type="scientific">Porphyromonas somerae</name>
    <dbReference type="NCBI Taxonomy" id="322095"/>
    <lineage>
        <taxon>Bacteria</taxon>
        <taxon>Pseudomonadati</taxon>
        <taxon>Bacteroidota</taxon>
        <taxon>Bacteroidia</taxon>
        <taxon>Bacteroidales</taxon>
        <taxon>Porphyromonadaceae</taxon>
        <taxon>Porphyromonas</taxon>
    </lineage>
</organism>
<evidence type="ECO:0000256" key="2">
    <source>
        <dbReference type="ARBA" id="ARBA00007543"/>
    </source>
</evidence>
<evidence type="ECO:0000313" key="14">
    <source>
        <dbReference type="Proteomes" id="UP000070224"/>
    </source>
</evidence>
<dbReference type="PANTHER" id="PTHR43141">
    <property type="entry name" value="CYTOCHROME BD2 SUBUNIT II"/>
    <property type="match status" value="1"/>
</dbReference>
<feature type="transmembrane region" description="Helical" evidence="12">
    <location>
        <begin position="298"/>
        <end position="319"/>
    </location>
</feature>
<feature type="transmembrane region" description="Helical" evidence="12">
    <location>
        <begin position="121"/>
        <end position="140"/>
    </location>
</feature>
<keyword evidence="8" id="KW-0249">Electron transport</keyword>